<feature type="compositionally biased region" description="Low complexity" evidence="1">
    <location>
        <begin position="61"/>
        <end position="80"/>
    </location>
</feature>
<protein>
    <submittedName>
        <fullName evidence="2">Uncharacterized protein</fullName>
    </submittedName>
</protein>
<dbReference type="RefSeq" id="XP_013227941.1">
    <property type="nucleotide sequence ID" value="XM_013372487.1"/>
</dbReference>
<accession>U6KNS3</accession>
<proteinExistence type="predicted"/>
<dbReference type="GeneID" id="25250304"/>
<dbReference type="EMBL" id="HG673746">
    <property type="protein sequence ID" value="CDJ37103.1"/>
    <property type="molecule type" value="Genomic_DNA"/>
</dbReference>
<evidence type="ECO:0000313" key="3">
    <source>
        <dbReference type="Proteomes" id="UP000030747"/>
    </source>
</evidence>
<reference evidence="2" key="2">
    <citation type="submission" date="2013-10" db="EMBL/GenBank/DDBJ databases">
        <authorList>
            <person name="Aslett M."/>
        </authorList>
    </citation>
    <scope>NUCLEOTIDE SEQUENCE [LARGE SCALE GENOMIC DNA]</scope>
    <source>
        <strain evidence="2">Houghton</strain>
    </source>
</reference>
<evidence type="ECO:0000256" key="1">
    <source>
        <dbReference type="SAM" id="MobiDB-lite"/>
    </source>
</evidence>
<reference evidence="2" key="1">
    <citation type="submission" date="2013-10" db="EMBL/GenBank/DDBJ databases">
        <title>Genomic analysis of the causative agents of coccidiosis in chickens.</title>
        <authorList>
            <person name="Reid A.J."/>
            <person name="Blake D."/>
            <person name="Billington K."/>
            <person name="Browne H."/>
            <person name="Dunn M."/>
            <person name="Hung S."/>
            <person name="Kawahara F."/>
            <person name="Miranda-Saavedra D."/>
            <person name="Mourier T."/>
            <person name="Nagra H."/>
            <person name="Otto T.D."/>
            <person name="Rawlings N."/>
            <person name="Sanchez A."/>
            <person name="Sanders M."/>
            <person name="Subramaniam C."/>
            <person name="Tay Y."/>
            <person name="Dear P."/>
            <person name="Doerig C."/>
            <person name="Gruber A."/>
            <person name="Parkinson J."/>
            <person name="Shirley M."/>
            <person name="Wan K.L."/>
            <person name="Berriman M."/>
            <person name="Tomley F."/>
            <person name="Pain A."/>
        </authorList>
    </citation>
    <scope>NUCLEOTIDE SEQUENCE [LARGE SCALE GENOMIC DNA]</scope>
    <source>
        <strain evidence="2">Houghton</strain>
    </source>
</reference>
<feature type="region of interest" description="Disordered" evidence="1">
    <location>
        <begin position="24"/>
        <end position="97"/>
    </location>
</feature>
<evidence type="ECO:0000313" key="2">
    <source>
        <dbReference type="EMBL" id="CDJ37103.1"/>
    </source>
</evidence>
<gene>
    <name evidence="2" type="ORF">ETH_00005480</name>
</gene>
<dbReference type="Proteomes" id="UP000030747">
    <property type="component" value="Unassembled WGS sequence"/>
</dbReference>
<keyword evidence="3" id="KW-1185">Reference proteome</keyword>
<name>U6KNS3_EIMTE</name>
<dbReference type="AlphaFoldDB" id="U6KNS3"/>
<dbReference type="VEuPathDB" id="ToxoDB:ETH_00005480"/>
<sequence length="97" mass="10539">MHLQLTVFGYTQTRPHTPKQIRLTNKSASTAPLPADTHKTTPPLTTLYAGFKTPPTSLSYNPHANTNSPNAPTNTTHTLHTPPPTHALSRTTPSLYA</sequence>
<organism evidence="2 3">
    <name type="scientific">Eimeria tenella</name>
    <name type="common">Coccidian parasite</name>
    <dbReference type="NCBI Taxonomy" id="5802"/>
    <lineage>
        <taxon>Eukaryota</taxon>
        <taxon>Sar</taxon>
        <taxon>Alveolata</taxon>
        <taxon>Apicomplexa</taxon>
        <taxon>Conoidasida</taxon>
        <taxon>Coccidia</taxon>
        <taxon>Eucoccidiorida</taxon>
        <taxon>Eimeriorina</taxon>
        <taxon>Eimeriidae</taxon>
        <taxon>Eimeria</taxon>
    </lineage>
</organism>